<protein>
    <submittedName>
        <fullName evidence="2">Uncharacterized protein</fullName>
    </submittedName>
</protein>
<organism evidence="2 3">
    <name type="scientific">candidate division WOR-1 bacterium RIFOXYC2_FULL_41_25</name>
    <dbReference type="NCBI Taxonomy" id="1802586"/>
    <lineage>
        <taxon>Bacteria</taxon>
        <taxon>Bacillati</taxon>
        <taxon>Saganbacteria</taxon>
    </lineage>
</organism>
<evidence type="ECO:0000313" key="2">
    <source>
        <dbReference type="EMBL" id="OGC35085.1"/>
    </source>
</evidence>
<comment type="caution">
    <text evidence="2">The sequence shown here is derived from an EMBL/GenBank/DDBJ whole genome shotgun (WGS) entry which is preliminary data.</text>
</comment>
<evidence type="ECO:0000313" key="3">
    <source>
        <dbReference type="Proteomes" id="UP000177309"/>
    </source>
</evidence>
<dbReference type="GO" id="GO:0016740">
    <property type="term" value="F:transferase activity"/>
    <property type="evidence" value="ECO:0007669"/>
    <property type="project" value="InterPro"/>
</dbReference>
<proteinExistence type="predicted"/>
<dbReference type="EMBL" id="MEUI01000008">
    <property type="protein sequence ID" value="OGC35085.1"/>
    <property type="molecule type" value="Genomic_DNA"/>
</dbReference>
<keyword evidence="1" id="KW-0732">Signal</keyword>
<sequence length="977" mass="113131">MRTKLCLAVLVLFGLASLAFAQTYQSIETINKTNLAIYFNDYLGFPYDSHGCLHLTPADIYLLSQVVPKGAPFRVMNYKLDKKDPTYDFSRIPYLAGLINNQPEVKGLAQYFRNNSTSLIAYPSLDKLLILVNNQPYAQVKALAGPDQPFLVAFGVKKNQPISWDFMLTTPTDAGNYSILRATDHYISSAYYKNTIVPFGAWLVKNNNQWVYQENQHWYQLPAHLVKDLQSPTEQQQYNYYDISVDKQGRLVSARYAGHDFGKYVLLWTKDGKNHYPEMAYAAGELLYEQTMLVKDLVHLLTLSGSDDLNDCVGQNKNFVFYRELNDFVASKGKIVPKQLSPQMAAYYKLYNNLDPTKNDYQLIDQRVLKAFEEYQENRLPRDTVKRYQALGLNHYLRQNSQLINKYAYWYEKLKKDWAFWRELRQNLRTDFDQMGVFSLPNRQNILEQWLNDRLEFKFALVPEQAKNVGDLTFSGFFKPDKGKAVFAEREKKIMLDKIRQAISSGSSELHLQTVSALNNYNFGLLLDDILGDLYKSHGCLHTSPRNSQFLYDLLPIGTRITVYGYDKKLPAADVEKIPYFAHLVNFQDDLDQLEQRFAQTAEVDVVVYPSSGLWLIYLKSKPFAKLRVRGGPQANMYLVQDRTDDGLPVFEEHLAYPTTPGTFYILKKTDHYVSNIYRDQTVMAMGGLLKKEAGQWLFENDKNDWVTVPQVIQLDLNSPEDKHKYTYYDAVKNASGEVVEVKWGSHPFGKYALQTSKDKKTPFPELIHSSGDLIMEERQLINDLIKVLAAPHDELEQCAKYSQNFDLYRTCYEFVKDPSREDLLQTKERANYRVYHGLSLTSVEVAALPPDVIVADKVMRNKQLSEAEIRLLIKEGVAYRRGGEVKLNMEKILGLQFDTYQYVVMIQKFAHHYQVLKDNWEELSALRLALLKDFNNFVIRDPQLMHNFLSQLMLERTDLKHLSQTDALKRLYEMLE</sequence>
<feature type="signal peptide" evidence="1">
    <location>
        <begin position="1"/>
        <end position="21"/>
    </location>
</feature>
<name>A0A1F4TQU0_UNCSA</name>
<dbReference type="InterPro" id="IPR005490">
    <property type="entry name" value="LD_TPept_cat_dom"/>
</dbReference>
<dbReference type="Proteomes" id="UP000177309">
    <property type="component" value="Unassembled WGS sequence"/>
</dbReference>
<dbReference type="CDD" id="cd16913">
    <property type="entry name" value="YkuD_like"/>
    <property type="match status" value="1"/>
</dbReference>
<gene>
    <name evidence="2" type="ORF">A2462_05955</name>
</gene>
<dbReference type="AlphaFoldDB" id="A0A1F4TQU0"/>
<evidence type="ECO:0000256" key="1">
    <source>
        <dbReference type="SAM" id="SignalP"/>
    </source>
</evidence>
<reference evidence="2 3" key="1">
    <citation type="journal article" date="2016" name="Nat. Commun.">
        <title>Thousands of microbial genomes shed light on interconnected biogeochemical processes in an aquifer system.</title>
        <authorList>
            <person name="Anantharaman K."/>
            <person name="Brown C.T."/>
            <person name="Hug L.A."/>
            <person name="Sharon I."/>
            <person name="Castelle C.J."/>
            <person name="Probst A.J."/>
            <person name="Thomas B.C."/>
            <person name="Singh A."/>
            <person name="Wilkins M.J."/>
            <person name="Karaoz U."/>
            <person name="Brodie E.L."/>
            <person name="Williams K.H."/>
            <person name="Hubbard S.S."/>
            <person name="Banfield J.F."/>
        </authorList>
    </citation>
    <scope>NUCLEOTIDE SEQUENCE [LARGE SCALE GENOMIC DNA]</scope>
</reference>
<feature type="chain" id="PRO_5009514662" evidence="1">
    <location>
        <begin position="22"/>
        <end position="977"/>
    </location>
</feature>
<accession>A0A1F4TQU0</accession>